<dbReference type="eggNOG" id="COG2755">
    <property type="taxonomic scope" value="Bacteria"/>
</dbReference>
<evidence type="ECO:0000313" key="3">
    <source>
        <dbReference type="Proteomes" id="UP000183376"/>
    </source>
</evidence>
<keyword evidence="3" id="KW-1185">Reference proteome</keyword>
<name>A0A1G9STC2_ALLAB</name>
<dbReference type="OrthoDB" id="164654at2"/>
<gene>
    <name evidence="2" type="ORF">SAMN04489726_1368</name>
</gene>
<sequence length="213" mass="22330">MNTDPTARRVLCFGDSNTFGVRSDAPDEGRWPVDVRWTGRLQEELGEGYEVIEEGLNGRTTDLDEPGRPGRNGRAYLVPCLESHLPVDVVVLMLGLNDLKTVFGRGPAEVAAAVGGLLDVIGRFGAKPVLLSPVVPDPGKPLFADVFGAGFGDTVVERARGTAEALRGLAAERGVTFGEAGSVAEPGPDGGHLGLRPHAALATLVAGLVRRES</sequence>
<dbReference type="RefSeq" id="WP_030433204.1">
    <property type="nucleotide sequence ID" value="NZ_JOEF01000037.1"/>
</dbReference>
<feature type="domain" description="SGNH hydrolase-type esterase" evidence="1">
    <location>
        <begin position="12"/>
        <end position="188"/>
    </location>
</feature>
<dbReference type="EMBL" id="LT629701">
    <property type="protein sequence ID" value="SDM38661.1"/>
    <property type="molecule type" value="Genomic_DNA"/>
</dbReference>
<dbReference type="InterPro" id="IPR013830">
    <property type="entry name" value="SGNH_hydro"/>
</dbReference>
<dbReference type="Proteomes" id="UP000183376">
    <property type="component" value="Chromosome I"/>
</dbReference>
<dbReference type="STRING" id="211114.SAMN04489726_1368"/>
<dbReference type="Gene3D" id="3.40.50.1110">
    <property type="entry name" value="SGNH hydrolase"/>
    <property type="match status" value="1"/>
</dbReference>
<evidence type="ECO:0000259" key="1">
    <source>
        <dbReference type="Pfam" id="PF13472"/>
    </source>
</evidence>
<dbReference type="AlphaFoldDB" id="A0A1G9STC2"/>
<dbReference type="InterPro" id="IPR036514">
    <property type="entry name" value="SGNH_hydro_sf"/>
</dbReference>
<organism evidence="2 3">
    <name type="scientific">Allokutzneria albata</name>
    <name type="common">Kibdelosporangium albatum</name>
    <dbReference type="NCBI Taxonomy" id="211114"/>
    <lineage>
        <taxon>Bacteria</taxon>
        <taxon>Bacillati</taxon>
        <taxon>Actinomycetota</taxon>
        <taxon>Actinomycetes</taxon>
        <taxon>Pseudonocardiales</taxon>
        <taxon>Pseudonocardiaceae</taxon>
        <taxon>Allokutzneria</taxon>
    </lineage>
</organism>
<protein>
    <submittedName>
        <fullName evidence="2">Lysophospholipase L1</fullName>
    </submittedName>
</protein>
<dbReference type="SUPFAM" id="SSF52266">
    <property type="entry name" value="SGNH hydrolase"/>
    <property type="match status" value="1"/>
</dbReference>
<reference evidence="2 3" key="1">
    <citation type="submission" date="2016-10" db="EMBL/GenBank/DDBJ databases">
        <authorList>
            <person name="de Groot N.N."/>
        </authorList>
    </citation>
    <scope>NUCLEOTIDE SEQUENCE [LARGE SCALE GENOMIC DNA]</scope>
    <source>
        <strain evidence="2 3">DSM 44149</strain>
    </source>
</reference>
<evidence type="ECO:0000313" key="2">
    <source>
        <dbReference type="EMBL" id="SDM38661.1"/>
    </source>
</evidence>
<dbReference type="Pfam" id="PF13472">
    <property type="entry name" value="Lipase_GDSL_2"/>
    <property type="match status" value="1"/>
</dbReference>
<accession>A0A1G9STC2</accession>
<proteinExistence type="predicted"/>